<dbReference type="EMBL" id="VOGC01000006">
    <property type="protein sequence ID" value="MQN01755.1"/>
    <property type="molecule type" value="Genomic_DNA"/>
</dbReference>
<reference evidence="8" key="1">
    <citation type="journal article" date="2020" name="Appl. Environ. Microbiol.">
        <title>Medium-Chain Fatty Acid Synthesis by 'Candidatus Weimeria bifida' gen. nov., sp. nov., and 'Candidatus Pseudoramibacter fermentans' sp. nov.</title>
        <authorList>
            <person name="Scarborough M.J."/>
            <person name="Myers K.S."/>
            <person name="Donohue T.J."/>
            <person name="Noguera D.R."/>
        </authorList>
    </citation>
    <scope>NUCLEOTIDE SEQUENCE</scope>
    <source>
        <strain evidence="8">LCO1.1</strain>
    </source>
</reference>
<organism evidence="8 9">
    <name type="scientific">Candidatus Weimeria bifida</name>
    <dbReference type="NCBI Taxonomy" id="2599074"/>
    <lineage>
        <taxon>Bacteria</taxon>
        <taxon>Bacillati</taxon>
        <taxon>Bacillota</taxon>
        <taxon>Clostridia</taxon>
        <taxon>Lachnospirales</taxon>
        <taxon>Lachnospiraceae</taxon>
        <taxon>Candidatus Weimeria</taxon>
    </lineage>
</organism>
<evidence type="ECO:0000256" key="1">
    <source>
        <dbReference type="ARBA" id="ARBA00004752"/>
    </source>
</evidence>
<sequence length="466" mass="52108">MKHKRLLITVIIITALAAAYAGTAYYFKSHVMPNTLIASQKAEGKDADGIVDILNDASESYYLKIKGDSTEDTIYGKDVSLSLDESSAKQAAQKILDQQKPGEWIQALFKKSKNVEIPDMTAHFDEKALDDAVDSLTAVTSTPVKRRNAYYKLSGDKFVIVKEVYGTEINKKALVKTIENSLKSLDESINLRKSGDYIDPKIKSTNAVLKKTVDNLNKYMKVNITYDMGSKGKVRADSKDKAKWFAVSKNGDVTFDDNAIYSYVKMKLGYKYNTMGLPRTLKTQYGKTVTVSGGNYGWWINYDAEKDQIKKDLQAGKDVTREPVYRNRAANHGDYAHDYGNSYAEVNIATQHMFLVINGKRVMESDVVTGKDVDGRRTPTGTYRITYKTKDATLKGQGYASPVSWWMPFNGNIGFHDAPWRHGKFGGQIYKTAGSHGCVNMPPENAAKLYSYSEVKKGFPVIVYNQ</sequence>
<dbReference type="Pfam" id="PF03734">
    <property type="entry name" value="YkuD"/>
    <property type="match status" value="1"/>
</dbReference>
<dbReference type="SUPFAM" id="SSF141523">
    <property type="entry name" value="L,D-transpeptidase catalytic domain-like"/>
    <property type="match status" value="1"/>
</dbReference>
<dbReference type="CDD" id="cd16913">
    <property type="entry name" value="YkuD_like"/>
    <property type="match status" value="1"/>
</dbReference>
<dbReference type="GO" id="GO:0016740">
    <property type="term" value="F:transferase activity"/>
    <property type="evidence" value="ECO:0007669"/>
    <property type="project" value="UniProtKB-KW"/>
</dbReference>
<comment type="caution">
    <text evidence="8">The sequence shown here is derived from an EMBL/GenBank/DDBJ whole genome shotgun (WGS) entry which is preliminary data.</text>
</comment>
<dbReference type="InterPro" id="IPR050979">
    <property type="entry name" value="LD-transpeptidase"/>
</dbReference>
<comment type="pathway">
    <text evidence="1 6">Cell wall biogenesis; peptidoglycan biosynthesis.</text>
</comment>
<keyword evidence="9" id="KW-1185">Reference proteome</keyword>
<dbReference type="Proteomes" id="UP000460257">
    <property type="component" value="Unassembled WGS sequence"/>
</dbReference>
<dbReference type="InterPro" id="IPR038063">
    <property type="entry name" value="Transpep_catalytic_dom"/>
</dbReference>
<evidence type="ECO:0000256" key="3">
    <source>
        <dbReference type="ARBA" id="ARBA00022960"/>
    </source>
</evidence>
<protein>
    <submittedName>
        <fullName evidence="8">L,D-transpeptidase family protein</fullName>
    </submittedName>
</protein>
<accession>A0A6N7J139</accession>
<feature type="active site" description="Nucleophile" evidence="6">
    <location>
        <position position="438"/>
    </location>
</feature>
<dbReference type="Gene3D" id="2.40.440.10">
    <property type="entry name" value="L,D-transpeptidase catalytic domain-like"/>
    <property type="match status" value="1"/>
</dbReference>
<dbReference type="GO" id="GO:0005576">
    <property type="term" value="C:extracellular region"/>
    <property type="evidence" value="ECO:0007669"/>
    <property type="project" value="TreeGrafter"/>
</dbReference>
<feature type="domain" description="L,D-TPase catalytic" evidence="7">
    <location>
        <begin position="342"/>
        <end position="464"/>
    </location>
</feature>
<evidence type="ECO:0000313" key="8">
    <source>
        <dbReference type="EMBL" id="MQN01755.1"/>
    </source>
</evidence>
<dbReference type="InterPro" id="IPR022029">
    <property type="entry name" value="YoaR-like_PG-bd"/>
</dbReference>
<dbReference type="Pfam" id="PF12229">
    <property type="entry name" value="PG_binding_4"/>
    <property type="match status" value="2"/>
</dbReference>
<dbReference type="UniPathway" id="UPA00219"/>
<keyword evidence="3 6" id="KW-0133">Cell shape</keyword>
<dbReference type="SUPFAM" id="SSF143985">
    <property type="entry name" value="L,D-transpeptidase pre-catalytic domain-like"/>
    <property type="match status" value="1"/>
</dbReference>
<name>A0A6N7J139_9FIRM</name>
<dbReference type="InterPro" id="IPR038054">
    <property type="entry name" value="LD_TPept-like_central_sf"/>
</dbReference>
<dbReference type="GO" id="GO:0071555">
    <property type="term" value="P:cell wall organization"/>
    <property type="evidence" value="ECO:0007669"/>
    <property type="project" value="UniProtKB-UniRule"/>
</dbReference>
<keyword evidence="5 6" id="KW-0961">Cell wall biogenesis/degradation</keyword>
<evidence type="ECO:0000256" key="2">
    <source>
        <dbReference type="ARBA" id="ARBA00022679"/>
    </source>
</evidence>
<keyword evidence="2" id="KW-0808">Transferase</keyword>
<dbReference type="Gene3D" id="3.10.20.800">
    <property type="match status" value="1"/>
</dbReference>
<gene>
    <name evidence="8" type="ORF">FRC54_07530</name>
</gene>
<dbReference type="GO" id="GO:0071972">
    <property type="term" value="F:peptidoglycan L,D-transpeptidase activity"/>
    <property type="evidence" value="ECO:0007669"/>
    <property type="project" value="TreeGrafter"/>
</dbReference>
<dbReference type="GO" id="GO:0018104">
    <property type="term" value="P:peptidoglycan-protein cross-linking"/>
    <property type="evidence" value="ECO:0007669"/>
    <property type="project" value="TreeGrafter"/>
</dbReference>
<keyword evidence="4 6" id="KW-0573">Peptidoglycan synthesis</keyword>
<feature type="active site" description="Proton donor/acceptor" evidence="6">
    <location>
        <position position="416"/>
    </location>
</feature>
<evidence type="ECO:0000256" key="5">
    <source>
        <dbReference type="ARBA" id="ARBA00023316"/>
    </source>
</evidence>
<evidence type="ECO:0000313" key="9">
    <source>
        <dbReference type="Proteomes" id="UP000460257"/>
    </source>
</evidence>
<evidence type="ECO:0000256" key="4">
    <source>
        <dbReference type="ARBA" id="ARBA00022984"/>
    </source>
</evidence>
<dbReference type="GO" id="GO:0008360">
    <property type="term" value="P:regulation of cell shape"/>
    <property type="evidence" value="ECO:0007669"/>
    <property type="project" value="UniProtKB-UniRule"/>
</dbReference>
<dbReference type="PROSITE" id="PS52029">
    <property type="entry name" value="LD_TPASE"/>
    <property type="match status" value="1"/>
</dbReference>
<dbReference type="PANTHER" id="PTHR30582">
    <property type="entry name" value="L,D-TRANSPEPTIDASE"/>
    <property type="match status" value="1"/>
</dbReference>
<dbReference type="PANTHER" id="PTHR30582:SF33">
    <property type="entry name" value="EXPORTED PROTEIN"/>
    <property type="match status" value="1"/>
</dbReference>
<dbReference type="AlphaFoldDB" id="A0A6N7J139"/>
<dbReference type="InterPro" id="IPR005490">
    <property type="entry name" value="LD_TPept_cat_dom"/>
</dbReference>
<proteinExistence type="predicted"/>
<evidence type="ECO:0000259" key="7">
    <source>
        <dbReference type="PROSITE" id="PS52029"/>
    </source>
</evidence>
<evidence type="ECO:0000256" key="6">
    <source>
        <dbReference type="PROSITE-ProRule" id="PRU01373"/>
    </source>
</evidence>